<organism evidence="1 2">
    <name type="scientific">Corynebacterium occultum</name>
    <dbReference type="NCBI Taxonomy" id="2675219"/>
    <lineage>
        <taxon>Bacteria</taxon>
        <taxon>Bacillati</taxon>
        <taxon>Actinomycetota</taxon>
        <taxon>Actinomycetes</taxon>
        <taxon>Mycobacteriales</taxon>
        <taxon>Corynebacteriaceae</taxon>
        <taxon>Corynebacterium</taxon>
    </lineage>
</organism>
<name>A0A6B8W8I9_9CORY</name>
<dbReference type="KEGG" id="cok:COCCU_08405"/>
<dbReference type="Proteomes" id="UP000424462">
    <property type="component" value="Chromosome"/>
</dbReference>
<evidence type="ECO:0000313" key="1">
    <source>
        <dbReference type="EMBL" id="QGU07605.1"/>
    </source>
</evidence>
<protein>
    <submittedName>
        <fullName evidence="1">Uncharacterized protein</fullName>
    </submittedName>
</protein>
<reference evidence="1 2" key="1">
    <citation type="submission" date="2019-11" db="EMBL/GenBank/DDBJ databases">
        <title>Complete genome sequence of Corynebacterium kalinowskii 1959, a novel Corynebacterium species isolated from soil of a small paddock in Vilsendorf, Germany.</title>
        <authorList>
            <person name="Schaffert L."/>
            <person name="Ruwe M."/>
            <person name="Milse J."/>
            <person name="Hanuschka K."/>
            <person name="Ortseifen V."/>
            <person name="Droste J."/>
            <person name="Brandt D."/>
            <person name="Schlueter L."/>
            <person name="Kutter Y."/>
            <person name="Vinke S."/>
            <person name="Viehoefer P."/>
            <person name="Jacob L."/>
            <person name="Luebke N.-C."/>
            <person name="Schulte-Berndt E."/>
            <person name="Hain C."/>
            <person name="Linder M."/>
            <person name="Schmidt P."/>
            <person name="Wollenschlaeger L."/>
            <person name="Luttermann T."/>
            <person name="Thieme E."/>
            <person name="Hassa J."/>
            <person name="Haak M."/>
            <person name="Wittchen M."/>
            <person name="Mentz A."/>
            <person name="Persicke M."/>
            <person name="Busche T."/>
            <person name="Ruckert C."/>
        </authorList>
    </citation>
    <scope>NUCLEOTIDE SEQUENCE [LARGE SCALE GENOMIC DNA]</scope>
    <source>
        <strain evidence="1 2">2039</strain>
    </source>
</reference>
<dbReference type="EMBL" id="CP046455">
    <property type="protein sequence ID" value="QGU07605.1"/>
    <property type="molecule type" value="Genomic_DNA"/>
</dbReference>
<evidence type="ECO:0000313" key="2">
    <source>
        <dbReference type="Proteomes" id="UP000424462"/>
    </source>
</evidence>
<sequence>MHCSVRPARNRAATASSWRMWPNVNDRRNEPSVEGAHIRVKSLLMPPESELIHVIDRVSTGDHARDKGGDLGTSIRAFVAGHTQQVLKQRAQARIIG</sequence>
<proteinExistence type="predicted"/>
<keyword evidence="2" id="KW-1185">Reference proteome</keyword>
<dbReference type="AlphaFoldDB" id="A0A6B8W8I9"/>
<accession>A0A6B8W8I9</accession>
<gene>
    <name evidence="1" type="ORF">COCCU_08405</name>
</gene>